<comment type="caution">
    <text evidence="1">The sequence shown here is derived from an EMBL/GenBank/DDBJ whole genome shotgun (WGS) entry which is preliminary data.</text>
</comment>
<keyword evidence="1" id="KW-0808">Transferase</keyword>
<protein>
    <submittedName>
        <fullName evidence="1">Nucleoside deoxyribosyltransferase</fullName>
    </submittedName>
</protein>
<dbReference type="EMBL" id="AYYZ01000015">
    <property type="protein sequence ID" value="KRM52731.1"/>
    <property type="molecule type" value="Genomic_DNA"/>
</dbReference>
<keyword evidence="2" id="KW-1185">Reference proteome</keyword>
<reference evidence="1 2" key="1">
    <citation type="journal article" date="2015" name="Genome Announc.">
        <title>Expanding the biotechnology potential of lactobacilli through comparative genomics of 213 strains and associated genera.</title>
        <authorList>
            <person name="Sun Z."/>
            <person name="Harris H.M."/>
            <person name="McCann A."/>
            <person name="Guo C."/>
            <person name="Argimon S."/>
            <person name="Zhang W."/>
            <person name="Yang X."/>
            <person name="Jeffery I.B."/>
            <person name="Cooney J.C."/>
            <person name="Kagawa T.F."/>
            <person name="Liu W."/>
            <person name="Song Y."/>
            <person name="Salvetti E."/>
            <person name="Wrobel A."/>
            <person name="Rasinkangas P."/>
            <person name="Parkhill J."/>
            <person name="Rea M.C."/>
            <person name="O'Sullivan O."/>
            <person name="Ritari J."/>
            <person name="Douillard F.P."/>
            <person name="Paul Ross R."/>
            <person name="Yang R."/>
            <person name="Briner A.E."/>
            <person name="Felis G.E."/>
            <person name="de Vos W.M."/>
            <person name="Barrangou R."/>
            <person name="Klaenhammer T.R."/>
            <person name="Caufield P.W."/>
            <person name="Cui Y."/>
            <person name="Zhang H."/>
            <person name="O'Toole P.W."/>
        </authorList>
    </citation>
    <scope>NUCLEOTIDE SEQUENCE [LARGE SCALE GENOMIC DNA]</scope>
    <source>
        <strain evidence="1 2">DSM 20653</strain>
    </source>
</reference>
<dbReference type="Pfam" id="PF05014">
    <property type="entry name" value="Nuc_deoxyrib_tr"/>
    <property type="match status" value="1"/>
</dbReference>
<evidence type="ECO:0000313" key="1">
    <source>
        <dbReference type="EMBL" id="KRM52731.1"/>
    </source>
</evidence>
<dbReference type="Gene3D" id="3.40.50.450">
    <property type="match status" value="1"/>
</dbReference>
<evidence type="ECO:0000313" key="2">
    <source>
        <dbReference type="Proteomes" id="UP000051291"/>
    </source>
</evidence>
<dbReference type="PATRIC" id="fig|1423820.4.peg.284"/>
<gene>
    <name evidence="1" type="ORF">FC64_GL000283</name>
</gene>
<name>A0A0R1ZLQ6_9LACO</name>
<dbReference type="Proteomes" id="UP000051291">
    <property type="component" value="Unassembled WGS sequence"/>
</dbReference>
<sequence>MATKEWRRIMTVEPGPVKAYIACSWFTPEQREQLDAGLKAIETNPTVSREFSHFPLDHQYKGMDVNEHPELVHDVEWQNRTYVSDIEGMMGADLGIMLYNPAQIDDGVAYEMGYLRASGKQTVLVIPDDSDEPINLMIAVGVSRIIRMSELSTFDFRHVISGTYQGGVY</sequence>
<dbReference type="AlphaFoldDB" id="A0A0R1ZLQ6"/>
<dbReference type="GO" id="GO:0016740">
    <property type="term" value="F:transferase activity"/>
    <property type="evidence" value="ECO:0007669"/>
    <property type="project" value="UniProtKB-KW"/>
</dbReference>
<accession>A0A0R1ZLQ6</accession>
<organism evidence="1 2">
    <name type="scientific">Ligilactobacillus araffinosus DSM 20653</name>
    <dbReference type="NCBI Taxonomy" id="1423820"/>
    <lineage>
        <taxon>Bacteria</taxon>
        <taxon>Bacillati</taxon>
        <taxon>Bacillota</taxon>
        <taxon>Bacilli</taxon>
        <taxon>Lactobacillales</taxon>
        <taxon>Lactobacillaceae</taxon>
        <taxon>Ligilactobacillus</taxon>
    </lineage>
</organism>
<dbReference type="SUPFAM" id="SSF52309">
    <property type="entry name" value="N-(deoxy)ribosyltransferase-like"/>
    <property type="match status" value="1"/>
</dbReference>
<proteinExistence type="predicted"/>
<dbReference type="InterPro" id="IPR007710">
    <property type="entry name" value="Nucleoside_deoxyribTrfase"/>
</dbReference>
<dbReference type="STRING" id="1423820.FC64_GL000283"/>